<name>A0A843TQD8_COLES</name>
<protein>
    <submittedName>
        <fullName evidence="2">Uncharacterized protein</fullName>
    </submittedName>
</protein>
<feature type="chain" id="PRO_5032570597" evidence="1">
    <location>
        <begin position="16"/>
        <end position="229"/>
    </location>
</feature>
<feature type="signal peptide" evidence="1">
    <location>
        <begin position="1"/>
        <end position="15"/>
    </location>
</feature>
<reference evidence="2" key="1">
    <citation type="submission" date="2017-07" db="EMBL/GenBank/DDBJ databases">
        <title>Taro Niue Genome Assembly and Annotation.</title>
        <authorList>
            <person name="Atibalentja N."/>
            <person name="Keating K."/>
            <person name="Fields C.J."/>
        </authorList>
    </citation>
    <scope>NUCLEOTIDE SEQUENCE</scope>
    <source>
        <strain evidence="2">Niue_2</strain>
        <tissue evidence="2">Leaf</tissue>
    </source>
</reference>
<feature type="non-terminal residue" evidence="2">
    <location>
        <position position="1"/>
    </location>
</feature>
<dbReference type="Pfam" id="PF03004">
    <property type="entry name" value="Transposase_24"/>
    <property type="match status" value="1"/>
</dbReference>
<sequence length="229" mass="25913">MLIGFASLTTPVVLATGSASCPVASPVPSHSALGPVDSLKEFPLSAQDLLFDMFTSLWEARDKEAKIAGIQDPTTWIDYDPVWMRRNYCESFCHRWATGPWQERSQVAKHNRAAHSEENVHTTGSVSYANHSQKLRHELERAPTFCKLFDRTQKRKGTEDCVSKSARTISSLLRRMRVRLLLRRPAVVERTSEPSSGKSCRNNCYCTLAPWSSSWWLPSEEQAHHSKPL</sequence>
<accession>A0A843TQD8</accession>
<dbReference type="AlphaFoldDB" id="A0A843TQD8"/>
<keyword evidence="3" id="KW-1185">Reference proteome</keyword>
<proteinExistence type="predicted"/>
<evidence type="ECO:0000256" key="1">
    <source>
        <dbReference type="SAM" id="SignalP"/>
    </source>
</evidence>
<evidence type="ECO:0000313" key="3">
    <source>
        <dbReference type="Proteomes" id="UP000652761"/>
    </source>
</evidence>
<dbReference type="EMBL" id="NMUH01000105">
    <property type="protein sequence ID" value="MQL71643.1"/>
    <property type="molecule type" value="Genomic_DNA"/>
</dbReference>
<evidence type="ECO:0000313" key="2">
    <source>
        <dbReference type="EMBL" id="MQL71643.1"/>
    </source>
</evidence>
<keyword evidence="1" id="KW-0732">Signal</keyword>
<comment type="caution">
    <text evidence="2">The sequence shown here is derived from an EMBL/GenBank/DDBJ whole genome shotgun (WGS) entry which is preliminary data.</text>
</comment>
<dbReference type="InterPro" id="IPR004252">
    <property type="entry name" value="Probable_transposase_24"/>
</dbReference>
<dbReference type="Proteomes" id="UP000652761">
    <property type="component" value="Unassembled WGS sequence"/>
</dbReference>
<organism evidence="2 3">
    <name type="scientific">Colocasia esculenta</name>
    <name type="common">Wild taro</name>
    <name type="synonym">Arum esculentum</name>
    <dbReference type="NCBI Taxonomy" id="4460"/>
    <lineage>
        <taxon>Eukaryota</taxon>
        <taxon>Viridiplantae</taxon>
        <taxon>Streptophyta</taxon>
        <taxon>Embryophyta</taxon>
        <taxon>Tracheophyta</taxon>
        <taxon>Spermatophyta</taxon>
        <taxon>Magnoliopsida</taxon>
        <taxon>Liliopsida</taxon>
        <taxon>Araceae</taxon>
        <taxon>Aroideae</taxon>
        <taxon>Colocasieae</taxon>
        <taxon>Colocasia</taxon>
    </lineage>
</organism>
<gene>
    <name evidence="2" type="ORF">Taro_003965</name>
</gene>